<keyword evidence="2" id="KW-1185">Reference proteome</keyword>
<dbReference type="EMBL" id="AHMO02000008">
    <property type="protein sequence ID" value="EQA44135.1"/>
    <property type="molecule type" value="Genomic_DNA"/>
</dbReference>
<accession>T0EZ49</accession>
<comment type="caution">
    <text evidence="1">The sequence shown here is derived from an EMBL/GenBank/DDBJ whole genome shotgun (WGS) entry which is preliminary data.</text>
</comment>
<proteinExistence type="predicted"/>
<protein>
    <submittedName>
        <fullName evidence="1">Uncharacterized protein</fullName>
    </submittedName>
</protein>
<reference evidence="1" key="1">
    <citation type="submission" date="2013-05" db="EMBL/GenBank/DDBJ databases">
        <authorList>
            <person name="Harkins D.M."/>
            <person name="Durkin A.S."/>
            <person name="Brinkac L.M."/>
            <person name="Haft D.H."/>
            <person name="Selengut J.D."/>
            <person name="Sanka R."/>
            <person name="DePew J."/>
            <person name="Purushe J."/>
            <person name="Hartskeerl R.A."/>
            <person name="Ahmed A."/>
            <person name="van der Linden H."/>
            <person name="Goris M.G.A."/>
            <person name="Vinetz J.M."/>
            <person name="Sutton G.G."/>
            <person name="Nierman W.C."/>
            <person name="Fouts D.E."/>
        </authorList>
    </citation>
    <scope>NUCLEOTIDE SEQUENCE [LARGE SCALE GENOMIC DNA]</scope>
    <source>
        <strain evidence="1">5399</strain>
    </source>
</reference>
<evidence type="ECO:0000313" key="2">
    <source>
        <dbReference type="Proteomes" id="UP000015454"/>
    </source>
</evidence>
<organism evidence="1 2">
    <name type="scientific">Leptospira broomii serovar Hurstbridge str. 5399</name>
    <dbReference type="NCBI Taxonomy" id="1049789"/>
    <lineage>
        <taxon>Bacteria</taxon>
        <taxon>Pseudomonadati</taxon>
        <taxon>Spirochaetota</taxon>
        <taxon>Spirochaetia</taxon>
        <taxon>Leptospirales</taxon>
        <taxon>Leptospiraceae</taxon>
        <taxon>Leptospira</taxon>
    </lineage>
</organism>
<gene>
    <name evidence="1" type="ORF">LEP1GSC050_2444</name>
</gene>
<evidence type="ECO:0000313" key="1">
    <source>
        <dbReference type="EMBL" id="EQA44135.1"/>
    </source>
</evidence>
<dbReference type="Proteomes" id="UP000015454">
    <property type="component" value="Unassembled WGS sequence"/>
</dbReference>
<sequence>MKRRQGSKRIFSKMITIWLRITRPGDKKLYSKEEKKGSIKKIGKNFAFFTRKSLSLIEHLFARNGIN</sequence>
<dbReference type="STRING" id="1049789.LEP1GSC050_2444"/>
<dbReference type="AlphaFoldDB" id="T0EZ49"/>
<name>T0EZ49_9LEPT</name>